<reference evidence="2 3" key="1">
    <citation type="submission" date="2018-10" db="EMBL/GenBank/DDBJ databases">
        <title>Fifty Aureobasidium pullulans genomes reveal a recombining polyextremotolerant generalist.</title>
        <authorList>
            <person name="Gostincar C."/>
            <person name="Turk M."/>
            <person name="Zajc J."/>
            <person name="Gunde-Cimerman N."/>
        </authorList>
    </citation>
    <scope>NUCLEOTIDE SEQUENCE [LARGE SCALE GENOMIC DNA]</scope>
    <source>
        <strain evidence="2 3">EXF-6604</strain>
    </source>
</reference>
<sequence length="353" mass="38896">MLSEPYEPNSNIYIVVIISKSHISVLRIERWQISRNKEQPKLATDAALRKQSALAATHAQSASSRTLSVILDCESLSAEPELTQSSYVRTLEGQHFKLVAGLQRMYTMLLAAGAWPGPPLVKHRGNPLVHDMLTTLGFMERDECSDNDFNFDLVESDEPKAQSDADTTSVLGSTDHSNSEAQSLRDLVSLTSISLAEETSENHPQEICTVTEEPSPIQGQQVEEHPIPPAQLDHLESPIDTTCQSDGSWLPQLLPPDFVLRPSKRMIDVLSRAKCSQSSIEAMDWYPVDDSASWWYGNITATQQGAYPGVALESIGPPVETGIATDEVLTSSTIYQDSYLLDPGQYGSDFDIF</sequence>
<name>A0A4S9LM55_AURPU</name>
<dbReference type="AlphaFoldDB" id="A0A4S9LM55"/>
<dbReference type="Proteomes" id="UP000306584">
    <property type="component" value="Unassembled WGS sequence"/>
</dbReference>
<comment type="caution">
    <text evidence="2">The sequence shown here is derived from an EMBL/GenBank/DDBJ whole genome shotgun (WGS) entry which is preliminary data.</text>
</comment>
<proteinExistence type="predicted"/>
<evidence type="ECO:0000313" key="3">
    <source>
        <dbReference type="Proteomes" id="UP000306584"/>
    </source>
</evidence>
<feature type="compositionally biased region" description="Polar residues" evidence="1">
    <location>
        <begin position="164"/>
        <end position="182"/>
    </location>
</feature>
<gene>
    <name evidence="2" type="ORF">D6D01_03099</name>
</gene>
<organism evidence="2 3">
    <name type="scientific">Aureobasidium pullulans</name>
    <name type="common">Black yeast</name>
    <name type="synonym">Pullularia pullulans</name>
    <dbReference type="NCBI Taxonomy" id="5580"/>
    <lineage>
        <taxon>Eukaryota</taxon>
        <taxon>Fungi</taxon>
        <taxon>Dikarya</taxon>
        <taxon>Ascomycota</taxon>
        <taxon>Pezizomycotina</taxon>
        <taxon>Dothideomycetes</taxon>
        <taxon>Dothideomycetidae</taxon>
        <taxon>Dothideales</taxon>
        <taxon>Saccotheciaceae</taxon>
        <taxon>Aureobasidium</taxon>
    </lineage>
</organism>
<accession>A0A4S9LM55</accession>
<protein>
    <submittedName>
        <fullName evidence="2">Uncharacterized protein</fullName>
    </submittedName>
</protein>
<evidence type="ECO:0000256" key="1">
    <source>
        <dbReference type="SAM" id="MobiDB-lite"/>
    </source>
</evidence>
<feature type="region of interest" description="Disordered" evidence="1">
    <location>
        <begin position="158"/>
        <end position="183"/>
    </location>
</feature>
<dbReference type="EMBL" id="QZBD01000081">
    <property type="protein sequence ID" value="THY30761.1"/>
    <property type="molecule type" value="Genomic_DNA"/>
</dbReference>
<evidence type="ECO:0000313" key="2">
    <source>
        <dbReference type="EMBL" id="THY30761.1"/>
    </source>
</evidence>